<dbReference type="InterPro" id="IPR036383">
    <property type="entry name" value="TSP1_rpt_sf"/>
</dbReference>
<feature type="compositionally biased region" description="Polar residues" evidence="1">
    <location>
        <begin position="248"/>
        <end position="258"/>
    </location>
</feature>
<feature type="compositionally biased region" description="Polar residues" evidence="1">
    <location>
        <begin position="356"/>
        <end position="365"/>
    </location>
</feature>
<dbReference type="Gene3D" id="2.20.100.10">
    <property type="entry name" value="Thrombospondin type-1 (TSP1) repeat"/>
    <property type="match status" value="1"/>
</dbReference>
<dbReference type="Pfam" id="PF00090">
    <property type="entry name" value="TSP_1"/>
    <property type="match status" value="1"/>
</dbReference>
<dbReference type="PROSITE" id="PS50092">
    <property type="entry name" value="TSP1"/>
    <property type="match status" value="1"/>
</dbReference>
<dbReference type="InterPro" id="IPR013320">
    <property type="entry name" value="ConA-like_dom_sf"/>
</dbReference>
<feature type="region of interest" description="Disordered" evidence="1">
    <location>
        <begin position="354"/>
        <end position="383"/>
    </location>
</feature>
<dbReference type="EnsemblMetazoa" id="AGAP002787-RA">
    <property type="protein sequence ID" value="AGAP002787-PA"/>
    <property type="gene ID" value="AGAP002787"/>
</dbReference>
<protein>
    <recommendedName>
        <fullName evidence="4">Laminin G domain-containing protein</fullName>
    </recommendedName>
</protein>
<dbReference type="Gene3D" id="2.60.120.200">
    <property type="match status" value="1"/>
</dbReference>
<proteinExistence type="predicted"/>
<dbReference type="SUPFAM" id="SSF82895">
    <property type="entry name" value="TSP-1 type 1 repeat"/>
    <property type="match status" value="1"/>
</dbReference>
<dbReference type="SMART" id="SM00209">
    <property type="entry name" value="TSP1"/>
    <property type="match status" value="1"/>
</dbReference>
<feature type="region of interest" description="Disordered" evidence="1">
    <location>
        <begin position="149"/>
        <end position="192"/>
    </location>
</feature>
<feature type="compositionally biased region" description="Low complexity" evidence="1">
    <location>
        <begin position="161"/>
        <end position="176"/>
    </location>
</feature>
<keyword evidence="3" id="KW-1185">Reference proteome</keyword>
<dbReference type="InParanoid" id="A0A1S4GFX6"/>
<name>A0A1S4GFX6_ANOGA</name>
<sequence>MDWRSLSRVSSPSWLGSIMALIVESDSNRPEERRVRRAGLRTPAREHLWPTGHRDGCLRWLLTVAILLVTCLAQPIGCSRGELHVHEYAILRTDPCAGNVQPPPSFGGGKSALKLSELVTQSDVIFKAFAGYGNDLRAVALGNRTQGMPVAEASQHRPQQHQHQQQQQQQQQQQYHHQPRWKPQARTEHGGTKAAGADFIVRLEPATVYKGNELFKQLQLNSWQHYFILWSNGSVEYTHRDVPPIQGSAGSESSVPNTTKREPDTSSPATVAFTRRSAASGIGPTPYANCTNRQPLTHQRLPIRTQAPAVAEAAQPIDTDEPIDRITITTTTPYIARAFTDDNDQKPLSAGERVNLHTSDSPSQQADERETAQPGPPATMGQDFQREGQISRTLSEILPVTLVVFGRLVGGGGGGGGRTDKLLRVDPYVGLLRWDERLEDALWQTLGWSAWSDYTSCSVACGGGVQQRFRHCLPSAPADRAEPNAPTDEIVPPTVTPSFSNTRSNVFNSEIENPITTTTTTATERTQPVAYGAPPSVSITARQGGNKWSRKLQSKQPAEGAKVQQQQARPFHTEPVVNEKRIMNPTVDDDGEPISSESIPIRWLGGKFNPFATGRLRGTEPAAAPVEPAHHSRPRASQAEGTWPACEGHNIEQRSCNTFECTGTIDLLAAVTPTTHWRTAWDESVEDRINYAINQLDQNFTLMMSLRLKPVSDDNGRQQSGQTATVRPTGGHIFSIRSKLTAGSSLSINFETDGHGGLRVLQEKYGLSEMLPVRSGALTLRDGAWHSLALSGRYGGFVTVYIDCQWINSFVLTKGSIELPQYPTVEVGHSVELRQLTVVPGEKSARLQCNPRPVPIHDVENRRVTNYFEHLN</sequence>
<dbReference type="AlphaFoldDB" id="A0A1S4GFX6"/>
<accession>A0A1S4GFX6</accession>
<dbReference type="FunCoup" id="A0A1S4GFX6">
    <property type="interactions" value="1"/>
</dbReference>
<evidence type="ECO:0000313" key="3">
    <source>
        <dbReference type="Proteomes" id="UP000007062"/>
    </source>
</evidence>
<dbReference type="VEuPathDB" id="VectorBase:AGAP002787"/>
<evidence type="ECO:0000313" key="2">
    <source>
        <dbReference type="EnsemblMetazoa" id="AGAP002787-PA"/>
    </source>
</evidence>
<evidence type="ECO:0000256" key="1">
    <source>
        <dbReference type="SAM" id="MobiDB-lite"/>
    </source>
</evidence>
<dbReference type="VEuPathDB" id="VectorBase:AGAMI1_007772"/>
<evidence type="ECO:0008006" key="4">
    <source>
        <dbReference type="Google" id="ProtNLM"/>
    </source>
</evidence>
<feature type="region of interest" description="Disordered" evidence="1">
    <location>
        <begin position="241"/>
        <end position="271"/>
    </location>
</feature>
<dbReference type="SUPFAM" id="SSF49899">
    <property type="entry name" value="Concanavalin A-like lectins/glucanases"/>
    <property type="match status" value="1"/>
</dbReference>
<reference evidence="2" key="3">
    <citation type="submission" date="2020-05" db="UniProtKB">
        <authorList>
            <consortium name="EnsemblMetazoa"/>
        </authorList>
    </citation>
    <scope>IDENTIFICATION</scope>
    <source>
        <strain evidence="2">PEST</strain>
    </source>
</reference>
<dbReference type="InterPro" id="IPR000884">
    <property type="entry name" value="TSP1_rpt"/>
</dbReference>
<dbReference type="EMBL" id="AAAB01008859">
    <property type="status" value="NOT_ANNOTATED_CDS"/>
    <property type="molecule type" value="Genomic_DNA"/>
</dbReference>
<reference evidence="2 3" key="2">
    <citation type="journal article" date="2004" name="Trends Parasitol.">
        <title>The Anopheles gambiae genome: an update.</title>
        <authorList>
            <person name="Mongin E."/>
            <person name="Louis C."/>
            <person name="Holt R.A."/>
            <person name="Birney E."/>
            <person name="Collins F.H."/>
        </authorList>
    </citation>
    <scope>NUCLEOTIDE SEQUENCE [LARGE SCALE GENOMIC DNA]</scope>
    <source>
        <strain evidence="2 3">PEST</strain>
    </source>
</reference>
<feature type="region of interest" description="Disordered" evidence="1">
    <location>
        <begin position="621"/>
        <end position="641"/>
    </location>
</feature>
<dbReference type="Proteomes" id="UP000007062">
    <property type="component" value="Chromosome 2R"/>
</dbReference>
<organism evidence="2 3">
    <name type="scientific">Anopheles gambiae</name>
    <name type="common">African malaria mosquito</name>
    <dbReference type="NCBI Taxonomy" id="7165"/>
    <lineage>
        <taxon>Eukaryota</taxon>
        <taxon>Metazoa</taxon>
        <taxon>Ecdysozoa</taxon>
        <taxon>Arthropoda</taxon>
        <taxon>Hexapoda</taxon>
        <taxon>Insecta</taxon>
        <taxon>Pterygota</taxon>
        <taxon>Neoptera</taxon>
        <taxon>Endopterygota</taxon>
        <taxon>Diptera</taxon>
        <taxon>Nematocera</taxon>
        <taxon>Culicoidea</taxon>
        <taxon>Culicidae</taxon>
        <taxon>Anophelinae</taxon>
        <taxon>Anopheles</taxon>
    </lineage>
</organism>
<reference evidence="2 3" key="1">
    <citation type="journal article" date="2002" name="Science">
        <title>The genome sequence of the malaria mosquito Anopheles gambiae.</title>
        <authorList>
            <person name="Holt R.A."/>
            <person name="Subramanian G.M."/>
            <person name="Halpern A."/>
            <person name="Sutton G.G."/>
            <person name="Charlab R."/>
            <person name="Nusskern D.R."/>
            <person name="Wincker P."/>
            <person name="Clark A.G."/>
            <person name="Ribeiro J.M."/>
            <person name="Wides R."/>
            <person name="Salzberg S.L."/>
            <person name="Loftus B."/>
            <person name="Yandell M."/>
            <person name="Majoros W.H."/>
            <person name="Rusch D.B."/>
            <person name="Lai Z."/>
            <person name="Kraft C.L."/>
            <person name="Abril J.F."/>
            <person name="Anthouard V."/>
            <person name="Arensburger P."/>
            <person name="Atkinson P.W."/>
            <person name="Baden H."/>
            <person name="de Berardinis V."/>
            <person name="Baldwin D."/>
            <person name="Benes V."/>
            <person name="Biedler J."/>
            <person name="Blass C."/>
            <person name="Bolanos R."/>
            <person name="Boscus D."/>
            <person name="Barnstead M."/>
            <person name="Cai S."/>
            <person name="Center A."/>
            <person name="Chaturverdi K."/>
            <person name="Christophides G.K."/>
            <person name="Chrystal M.A."/>
            <person name="Clamp M."/>
            <person name="Cravchik A."/>
            <person name="Curwen V."/>
            <person name="Dana A."/>
            <person name="Delcher A."/>
            <person name="Dew I."/>
            <person name="Evans C.A."/>
            <person name="Flanigan M."/>
            <person name="Grundschober-Freimoser A."/>
            <person name="Friedli L."/>
            <person name="Gu Z."/>
            <person name="Guan P."/>
            <person name="Guigo R."/>
            <person name="Hillenmeyer M.E."/>
            <person name="Hladun S.L."/>
            <person name="Hogan J.R."/>
            <person name="Hong Y.S."/>
            <person name="Hoover J."/>
            <person name="Jaillon O."/>
            <person name="Ke Z."/>
            <person name="Kodira C."/>
            <person name="Kokoza E."/>
            <person name="Koutsos A."/>
            <person name="Letunic I."/>
            <person name="Levitsky A."/>
            <person name="Liang Y."/>
            <person name="Lin J.J."/>
            <person name="Lobo N.F."/>
            <person name="Lopez J.R."/>
            <person name="Malek J.A."/>
            <person name="McIntosh T.C."/>
            <person name="Meister S."/>
            <person name="Miller J."/>
            <person name="Mobarry C."/>
            <person name="Mongin E."/>
            <person name="Murphy S.D."/>
            <person name="O'Brochta D.A."/>
            <person name="Pfannkoch C."/>
            <person name="Qi R."/>
            <person name="Regier M.A."/>
            <person name="Remington K."/>
            <person name="Shao H."/>
            <person name="Sharakhova M.V."/>
            <person name="Sitter C.D."/>
            <person name="Shetty J."/>
            <person name="Smith T.J."/>
            <person name="Strong R."/>
            <person name="Sun J."/>
            <person name="Thomasova D."/>
            <person name="Ton L.Q."/>
            <person name="Topalis P."/>
            <person name="Tu Z."/>
            <person name="Unger M.F."/>
            <person name="Walenz B."/>
            <person name="Wang A."/>
            <person name="Wang J."/>
            <person name="Wang M."/>
            <person name="Wang X."/>
            <person name="Woodford K.J."/>
            <person name="Wortman J.R."/>
            <person name="Wu M."/>
            <person name="Yao A."/>
            <person name="Zdobnov E.M."/>
            <person name="Zhang H."/>
            <person name="Zhao Q."/>
            <person name="Zhao S."/>
            <person name="Zhu S.C."/>
            <person name="Zhimulev I."/>
            <person name="Coluzzi M."/>
            <person name="della Torre A."/>
            <person name="Roth C.W."/>
            <person name="Louis C."/>
            <person name="Kalush F."/>
            <person name="Mural R.J."/>
            <person name="Myers E.W."/>
            <person name="Adams M.D."/>
            <person name="Smith H.O."/>
            <person name="Broder S."/>
            <person name="Gardner M.J."/>
            <person name="Fraser C.M."/>
            <person name="Birney E."/>
            <person name="Bork P."/>
            <person name="Brey P.T."/>
            <person name="Venter J.C."/>
            <person name="Weissenbach J."/>
            <person name="Kafatos F.C."/>
            <person name="Collins F.H."/>
            <person name="Hoffman S.L."/>
        </authorList>
    </citation>
    <scope>NUCLEOTIDE SEQUENCE [LARGE SCALE GENOMIC DNA]</scope>
    <source>
        <strain evidence="2 3">PEST</strain>
    </source>
</reference>
<feature type="region of interest" description="Disordered" evidence="1">
    <location>
        <begin position="479"/>
        <end position="504"/>
    </location>
</feature>